<keyword evidence="1" id="KW-0812">Transmembrane</keyword>
<evidence type="ECO:0000256" key="1">
    <source>
        <dbReference type="SAM" id="Phobius"/>
    </source>
</evidence>
<dbReference type="EMBL" id="JACOZA010000038">
    <property type="protein sequence ID" value="MBI2096820.1"/>
    <property type="molecule type" value="Genomic_DNA"/>
</dbReference>
<evidence type="ECO:0008006" key="4">
    <source>
        <dbReference type="Google" id="ProtNLM"/>
    </source>
</evidence>
<comment type="caution">
    <text evidence="2">The sequence shown here is derived from an EMBL/GenBank/DDBJ whole genome shotgun (WGS) entry which is preliminary data.</text>
</comment>
<reference evidence="2" key="1">
    <citation type="submission" date="2020-07" db="EMBL/GenBank/DDBJ databases">
        <title>Huge and variable diversity of episymbiotic CPR bacteria and DPANN archaea in groundwater ecosystems.</title>
        <authorList>
            <person name="He C.Y."/>
            <person name="Keren R."/>
            <person name="Whittaker M."/>
            <person name="Farag I.F."/>
            <person name="Doudna J."/>
            <person name="Cate J.H.D."/>
            <person name="Banfield J.F."/>
        </authorList>
    </citation>
    <scope>NUCLEOTIDE SEQUENCE</scope>
    <source>
        <strain evidence="2">NC_groundwater_193_Ag_S-0.1um_51_7</strain>
    </source>
</reference>
<dbReference type="PANTHER" id="PTHR30221">
    <property type="entry name" value="SMALL-CONDUCTANCE MECHANOSENSITIVE CHANNEL"/>
    <property type="match status" value="1"/>
</dbReference>
<sequence length="227" mass="24234">MILQTWGDVIVASLQEVWASVAGFLPLLIGALIVFIVGWIVAVSLGKVIEQLVKTLKVDSVLEKLEFHKVLDRAGLKLDSGAFIGGLIRWFLIIVFLLAALNILNLNEVSAFLRDVLRYIPQVVVAALILVIAALVAETVERTARASVEAAGVKGALVGVVARWAIWIFAIIAALYQLGIATVLLQTLVTGLVAMLAIAGGLAFGLGGKDLAGDFLSRVRREIADRS</sequence>
<organism evidence="2 3">
    <name type="scientific">Candidatus Sungiibacteriota bacterium</name>
    <dbReference type="NCBI Taxonomy" id="2750080"/>
    <lineage>
        <taxon>Bacteria</taxon>
        <taxon>Candidatus Sungiibacteriota</taxon>
    </lineage>
</organism>
<dbReference type="GO" id="GO:0008381">
    <property type="term" value="F:mechanosensitive monoatomic ion channel activity"/>
    <property type="evidence" value="ECO:0007669"/>
    <property type="project" value="InterPro"/>
</dbReference>
<feature type="transmembrane region" description="Helical" evidence="1">
    <location>
        <begin position="183"/>
        <end position="206"/>
    </location>
</feature>
<keyword evidence="1" id="KW-1133">Transmembrane helix</keyword>
<dbReference type="InterPro" id="IPR008910">
    <property type="entry name" value="MSC_TM_helix"/>
</dbReference>
<name>A0A931WPC6_9BACT</name>
<evidence type="ECO:0000313" key="2">
    <source>
        <dbReference type="EMBL" id="MBI2096820.1"/>
    </source>
</evidence>
<dbReference type="Pfam" id="PF05552">
    <property type="entry name" value="MS_channel_1st_1"/>
    <property type="match status" value="2"/>
</dbReference>
<dbReference type="PANTHER" id="PTHR30221:SF1">
    <property type="entry name" value="SMALL-CONDUCTANCE MECHANOSENSITIVE CHANNEL"/>
    <property type="match status" value="1"/>
</dbReference>
<accession>A0A931WPC6</accession>
<feature type="transmembrane region" description="Helical" evidence="1">
    <location>
        <begin position="156"/>
        <end position="176"/>
    </location>
</feature>
<dbReference type="InterPro" id="IPR045275">
    <property type="entry name" value="MscS_archaea/bacteria_type"/>
</dbReference>
<dbReference type="Gene3D" id="1.10.287.1260">
    <property type="match status" value="2"/>
</dbReference>
<feature type="transmembrane region" description="Helical" evidence="1">
    <location>
        <begin position="21"/>
        <end position="42"/>
    </location>
</feature>
<keyword evidence="1" id="KW-0472">Membrane</keyword>
<protein>
    <recommendedName>
        <fullName evidence="4">Small-conductance mechanosensitive ion channel</fullName>
    </recommendedName>
</protein>
<dbReference type="AlphaFoldDB" id="A0A931WPC6"/>
<evidence type="ECO:0000313" key="3">
    <source>
        <dbReference type="Proteomes" id="UP000724148"/>
    </source>
</evidence>
<feature type="transmembrane region" description="Helical" evidence="1">
    <location>
        <begin position="116"/>
        <end position="136"/>
    </location>
</feature>
<proteinExistence type="predicted"/>
<feature type="transmembrane region" description="Helical" evidence="1">
    <location>
        <begin position="82"/>
        <end position="104"/>
    </location>
</feature>
<gene>
    <name evidence="2" type="ORF">HYT40_01535</name>
</gene>
<dbReference type="Proteomes" id="UP000724148">
    <property type="component" value="Unassembled WGS sequence"/>
</dbReference>